<dbReference type="Pfam" id="PF02617">
    <property type="entry name" value="ClpS"/>
    <property type="match status" value="1"/>
</dbReference>
<dbReference type="InterPro" id="IPR014719">
    <property type="entry name" value="Ribosomal_bL12_C/ClpS-like"/>
</dbReference>
<sequence>MGRYQTEEQVSSKTRDETKEPSMYRVLLHNDDYTTMEFVVEVLMYVFNKSPESAAKIMLNVHQKGIGICGVYTHEVAETKVDTVHNLARESGYPLRCSMEQE</sequence>
<evidence type="ECO:0000259" key="3">
    <source>
        <dbReference type="Pfam" id="PF02617"/>
    </source>
</evidence>
<name>A0A5K7YXP5_9BACT</name>
<dbReference type="HAMAP" id="MF_00302">
    <property type="entry name" value="ClpS"/>
    <property type="match status" value="1"/>
</dbReference>
<evidence type="ECO:0000313" key="4">
    <source>
        <dbReference type="EMBL" id="BBO72799.1"/>
    </source>
</evidence>
<dbReference type="FunFam" id="3.30.1390.10:FF:000002">
    <property type="entry name" value="ATP-dependent Clp protease adapter protein ClpS"/>
    <property type="match status" value="1"/>
</dbReference>
<dbReference type="GO" id="GO:0030163">
    <property type="term" value="P:protein catabolic process"/>
    <property type="evidence" value="ECO:0007669"/>
    <property type="project" value="InterPro"/>
</dbReference>
<feature type="region of interest" description="Disordered" evidence="2">
    <location>
        <begin position="1"/>
        <end position="20"/>
    </location>
</feature>
<evidence type="ECO:0000313" key="5">
    <source>
        <dbReference type="Proteomes" id="UP000427769"/>
    </source>
</evidence>
<dbReference type="EMBL" id="AP021875">
    <property type="protein sequence ID" value="BBO72799.1"/>
    <property type="molecule type" value="Genomic_DNA"/>
</dbReference>
<dbReference type="RefSeq" id="WP_155301975.1">
    <property type="nucleotide sequence ID" value="NZ_AP021875.1"/>
</dbReference>
<dbReference type="OrthoDB" id="9796121at2"/>
<organism evidence="4 5">
    <name type="scientific">Desulfosarcina widdelii</name>
    <dbReference type="NCBI Taxonomy" id="947919"/>
    <lineage>
        <taxon>Bacteria</taxon>
        <taxon>Pseudomonadati</taxon>
        <taxon>Thermodesulfobacteriota</taxon>
        <taxon>Desulfobacteria</taxon>
        <taxon>Desulfobacterales</taxon>
        <taxon>Desulfosarcinaceae</taxon>
        <taxon>Desulfosarcina</taxon>
    </lineage>
</organism>
<reference evidence="4 5" key="1">
    <citation type="submission" date="2019-11" db="EMBL/GenBank/DDBJ databases">
        <title>Comparative genomics of hydrocarbon-degrading Desulfosarcina strains.</title>
        <authorList>
            <person name="Watanabe M."/>
            <person name="Kojima H."/>
            <person name="Fukui M."/>
        </authorList>
    </citation>
    <scope>NUCLEOTIDE SEQUENCE [LARGE SCALE GENOMIC DNA]</scope>
    <source>
        <strain evidence="4 5">PP31</strain>
    </source>
</reference>
<dbReference type="NCBIfam" id="NF000672">
    <property type="entry name" value="PRK00033.1-5"/>
    <property type="match status" value="1"/>
</dbReference>
<dbReference type="InterPro" id="IPR022935">
    <property type="entry name" value="ClpS"/>
</dbReference>
<dbReference type="PANTHER" id="PTHR33473">
    <property type="entry name" value="ATP-DEPENDENT CLP PROTEASE ADAPTER PROTEIN CLPS1, CHLOROPLASTIC"/>
    <property type="match status" value="1"/>
</dbReference>
<dbReference type="SUPFAM" id="SSF54736">
    <property type="entry name" value="ClpS-like"/>
    <property type="match status" value="1"/>
</dbReference>
<evidence type="ECO:0000256" key="2">
    <source>
        <dbReference type="SAM" id="MobiDB-lite"/>
    </source>
</evidence>
<dbReference type="Gene3D" id="3.30.1390.10">
    <property type="match status" value="1"/>
</dbReference>
<comment type="function">
    <text evidence="1">Involved in the modulation of the specificity of the ClpAP-mediated ATP-dependent protein degradation.</text>
</comment>
<dbReference type="GO" id="GO:0006508">
    <property type="term" value="P:proteolysis"/>
    <property type="evidence" value="ECO:0007669"/>
    <property type="project" value="UniProtKB-UniRule"/>
</dbReference>
<accession>A0A5K7YXP5</accession>
<gene>
    <name evidence="1" type="primary">clpS</name>
    <name evidence="4" type="ORF">DSCW_02160</name>
</gene>
<proteinExistence type="inferred from homology"/>
<dbReference type="InterPro" id="IPR003769">
    <property type="entry name" value="ClpS_core"/>
</dbReference>
<feature type="domain" description="Adaptor protein ClpS core" evidence="3">
    <location>
        <begin position="19"/>
        <end position="98"/>
    </location>
</feature>
<evidence type="ECO:0000256" key="1">
    <source>
        <dbReference type="HAMAP-Rule" id="MF_00302"/>
    </source>
</evidence>
<comment type="similarity">
    <text evidence="1">Belongs to the ClpS family.</text>
</comment>
<dbReference type="AlphaFoldDB" id="A0A5K7YXP5"/>
<comment type="subunit">
    <text evidence="1">Binds to the N-terminal domain of the chaperone ClpA.</text>
</comment>
<dbReference type="PANTHER" id="PTHR33473:SF19">
    <property type="entry name" value="ATP-DEPENDENT CLP PROTEASE ADAPTER PROTEIN CLPS"/>
    <property type="match status" value="1"/>
</dbReference>
<protein>
    <recommendedName>
        <fullName evidence="1">ATP-dependent Clp protease adapter protein ClpS</fullName>
    </recommendedName>
</protein>
<keyword evidence="5" id="KW-1185">Reference proteome</keyword>
<dbReference type="Proteomes" id="UP000427769">
    <property type="component" value="Chromosome"/>
</dbReference>
<dbReference type="KEGG" id="dwd:DSCW_02160"/>